<dbReference type="GO" id="GO:0016020">
    <property type="term" value="C:membrane"/>
    <property type="evidence" value="ECO:0007669"/>
    <property type="project" value="UniProtKB-SubCell"/>
</dbReference>
<evidence type="ECO:0000256" key="9">
    <source>
        <dbReference type="SAM" id="Phobius"/>
    </source>
</evidence>
<organism evidence="12">
    <name type="scientific">Magnetococcus massalia (strain MO-1)</name>
    <dbReference type="NCBI Taxonomy" id="451514"/>
    <lineage>
        <taxon>Bacteria</taxon>
        <taxon>Pseudomonadati</taxon>
        <taxon>Pseudomonadota</taxon>
        <taxon>Magnetococcia</taxon>
        <taxon>Magnetococcales</taxon>
        <taxon>Magnetococcaceae</taxon>
        <taxon>Magnetococcus</taxon>
    </lineage>
</organism>
<keyword evidence="5 9" id="KW-1133">Transmembrane helix</keyword>
<reference evidence="12" key="1">
    <citation type="submission" date="2015-04" db="EMBL/GenBank/DDBJ databases">
        <authorList>
            <person name="Syromyatnikov M.Y."/>
            <person name="Popov V.N."/>
        </authorList>
    </citation>
    <scope>NUCLEOTIDE SEQUENCE</scope>
    <source>
        <strain evidence="12">MO-1</strain>
    </source>
</reference>
<comment type="cofactor">
    <cofactor evidence="8">
        <name>heme c</name>
        <dbReference type="ChEBI" id="CHEBI:61717"/>
    </cofactor>
    <text evidence="8">Binds 1 heme c group covalently per subunit.</text>
</comment>
<feature type="binding site" description="covalent" evidence="8">
    <location>
        <position position="62"/>
    </location>
    <ligand>
        <name>heme c</name>
        <dbReference type="ChEBI" id="CHEBI:61717"/>
    </ligand>
</feature>
<feature type="binding site" description="covalent" evidence="8">
    <location>
        <position position="66"/>
    </location>
    <ligand>
        <name>heme c</name>
        <dbReference type="ChEBI" id="CHEBI:61717"/>
    </ligand>
</feature>
<evidence type="ECO:0000256" key="6">
    <source>
        <dbReference type="ARBA" id="ARBA00023004"/>
    </source>
</evidence>
<feature type="signal peptide" evidence="10">
    <location>
        <begin position="1"/>
        <end position="25"/>
    </location>
</feature>
<evidence type="ECO:0000256" key="8">
    <source>
        <dbReference type="PIRSR" id="PIRSR602326-1"/>
    </source>
</evidence>
<feature type="chain" id="PRO_5012187746" evidence="10">
    <location>
        <begin position="26"/>
        <end position="277"/>
    </location>
</feature>
<dbReference type="GO" id="GO:0009055">
    <property type="term" value="F:electron transfer activity"/>
    <property type="evidence" value="ECO:0007669"/>
    <property type="project" value="InterPro"/>
</dbReference>
<dbReference type="PRINTS" id="PR00603">
    <property type="entry name" value="CYTOCHROMEC1"/>
</dbReference>
<dbReference type="EMBL" id="LO017727">
    <property type="protein sequence ID" value="CRH07159.1"/>
    <property type="molecule type" value="Genomic_DNA"/>
</dbReference>
<evidence type="ECO:0000256" key="3">
    <source>
        <dbReference type="ARBA" id="ARBA00022692"/>
    </source>
</evidence>
<dbReference type="PANTHER" id="PTHR10266:SF3">
    <property type="entry name" value="CYTOCHROME C1, HEME PROTEIN, MITOCHONDRIAL"/>
    <property type="match status" value="1"/>
</dbReference>
<evidence type="ECO:0000256" key="4">
    <source>
        <dbReference type="ARBA" id="ARBA00022723"/>
    </source>
</evidence>
<evidence type="ECO:0000256" key="1">
    <source>
        <dbReference type="ARBA" id="ARBA00004370"/>
    </source>
</evidence>
<dbReference type="GO" id="GO:0046872">
    <property type="term" value="F:metal ion binding"/>
    <property type="evidence" value="ECO:0007669"/>
    <property type="project" value="UniProtKB-KW"/>
</dbReference>
<keyword evidence="4 8" id="KW-0479">Metal-binding</keyword>
<dbReference type="Gene3D" id="1.20.5.100">
    <property type="entry name" value="Cytochrome c1, transmembrane anchor, C-terminal"/>
    <property type="match status" value="1"/>
</dbReference>
<evidence type="ECO:0000256" key="7">
    <source>
        <dbReference type="ARBA" id="ARBA00023136"/>
    </source>
</evidence>
<keyword evidence="10" id="KW-0732">Signal</keyword>
<gene>
    <name evidence="12" type="ORF">MAGMO_3013</name>
</gene>
<keyword evidence="2 8" id="KW-0349">Heme</keyword>
<dbReference type="InterPro" id="IPR002326">
    <property type="entry name" value="Cyt_c1"/>
</dbReference>
<evidence type="ECO:0000256" key="10">
    <source>
        <dbReference type="SAM" id="SignalP"/>
    </source>
</evidence>
<dbReference type="AlphaFoldDB" id="A0A1S7LLW7"/>
<evidence type="ECO:0000256" key="5">
    <source>
        <dbReference type="ARBA" id="ARBA00022989"/>
    </source>
</evidence>
<keyword evidence="6 8" id="KW-0408">Iron</keyword>
<keyword evidence="3 9" id="KW-0812">Transmembrane</keyword>
<dbReference type="PROSITE" id="PS51007">
    <property type="entry name" value="CYTC"/>
    <property type="match status" value="1"/>
</dbReference>
<feature type="binding site" description="covalent" evidence="8">
    <location>
        <position position="65"/>
    </location>
    <ligand>
        <name>heme c</name>
        <dbReference type="ChEBI" id="CHEBI:61717"/>
    </ligand>
</feature>
<dbReference type="InterPro" id="IPR036909">
    <property type="entry name" value="Cyt_c-like_dom_sf"/>
</dbReference>
<comment type="subcellular location">
    <subcellularLocation>
        <location evidence="1">Membrane</location>
    </subcellularLocation>
</comment>
<protein>
    <submittedName>
        <fullName evidence="12">Putative Cytochrome c1 [petC/cyc1]</fullName>
    </submittedName>
</protein>
<dbReference type="PANTHER" id="PTHR10266">
    <property type="entry name" value="CYTOCHROME C1"/>
    <property type="match status" value="1"/>
</dbReference>
<feature type="transmembrane region" description="Helical" evidence="9">
    <location>
        <begin position="250"/>
        <end position="268"/>
    </location>
</feature>
<dbReference type="GO" id="GO:0020037">
    <property type="term" value="F:heme binding"/>
    <property type="evidence" value="ECO:0007669"/>
    <property type="project" value="InterPro"/>
</dbReference>
<dbReference type="Gene3D" id="1.10.760.10">
    <property type="entry name" value="Cytochrome c-like domain"/>
    <property type="match status" value="1"/>
</dbReference>
<dbReference type="Pfam" id="PF02167">
    <property type="entry name" value="Cytochrom_C1"/>
    <property type="match status" value="1"/>
</dbReference>
<name>A0A1S7LLW7_MAGMO</name>
<accession>A0A1S7LLW7</accession>
<dbReference type="InterPro" id="IPR009056">
    <property type="entry name" value="Cyt_c-like_dom"/>
</dbReference>
<evidence type="ECO:0000313" key="12">
    <source>
        <dbReference type="EMBL" id="CRH07159.1"/>
    </source>
</evidence>
<keyword evidence="7 9" id="KW-0472">Membrane</keyword>
<evidence type="ECO:0000256" key="2">
    <source>
        <dbReference type="ARBA" id="ARBA00022617"/>
    </source>
</evidence>
<feature type="binding site" description="covalent" evidence="8">
    <location>
        <position position="206"/>
    </location>
    <ligand>
        <name>heme c</name>
        <dbReference type="ChEBI" id="CHEBI:61717"/>
    </ligand>
</feature>
<evidence type="ECO:0000259" key="11">
    <source>
        <dbReference type="PROSITE" id="PS51007"/>
    </source>
</evidence>
<proteinExistence type="predicted"/>
<dbReference type="SUPFAM" id="SSF46626">
    <property type="entry name" value="Cytochrome c"/>
    <property type="match status" value="1"/>
</dbReference>
<sequence>MNFKKAIAVSMMFLGLAAAPQVASAAGAAVAPPKLDWGHKGPFGRFDPAQMKRGAQVAVEVCLACHSIKYIKYDHLRHWGFTEDEVSEMAGNNDATKKDPMISGLAPEDAKESYGTIPPDLSLMVKARKGYENYLNAILTGYLNDEETEIVEAANEDEKIDDEEVKKLAKVFHMDPHNADAIRMAAARIGMGDNFNKYFPGHFLAMPTPMTAEQVEYADGTEATLEQEAKDVTAFLAWASEPIQEQRKATGIWVILYLVVLTAMLYMVKKRIWARLH</sequence>
<feature type="domain" description="Cytochrome c" evidence="11">
    <location>
        <begin position="49"/>
        <end position="176"/>
    </location>
</feature>